<dbReference type="EMBL" id="FO818640">
    <property type="protein sequence ID" value="CDM98024.1"/>
    <property type="molecule type" value="Genomic_DNA"/>
</dbReference>
<feature type="transmembrane region" description="Helical" evidence="1">
    <location>
        <begin position="6"/>
        <end position="25"/>
    </location>
</feature>
<keyword evidence="1" id="KW-1133">Transmembrane helix</keyword>
<dbReference type="AlphaFoldDB" id="A0A9P1P1Q8"/>
<evidence type="ECO:0000256" key="1">
    <source>
        <dbReference type="SAM" id="Phobius"/>
    </source>
</evidence>
<proteinExistence type="predicted"/>
<reference evidence="3 4" key="1">
    <citation type="submission" date="2014-02" db="EMBL/GenBank/DDBJ databases">
        <authorList>
            <person name="Genoscope - CEA"/>
        </authorList>
    </citation>
    <scope>NUCLEOTIDE SEQUENCE [LARGE SCALE GENOMIC DNA]</scope>
    <source>
        <strain evidence="3 4">PCC 8005</strain>
    </source>
</reference>
<evidence type="ECO:0000313" key="3">
    <source>
        <dbReference type="EMBL" id="CDM98024.1"/>
    </source>
</evidence>
<dbReference type="Gene3D" id="1.25.40.620">
    <property type="match status" value="1"/>
</dbReference>
<dbReference type="RefSeq" id="WP_006623081.1">
    <property type="nucleotide sequence ID" value="NZ_FO818640.1"/>
</dbReference>
<organism evidence="3 4">
    <name type="scientific">Limnospira indica PCC 8005</name>
    <dbReference type="NCBI Taxonomy" id="376219"/>
    <lineage>
        <taxon>Bacteria</taxon>
        <taxon>Bacillati</taxon>
        <taxon>Cyanobacteriota</taxon>
        <taxon>Cyanophyceae</taxon>
        <taxon>Oscillatoriophycideae</taxon>
        <taxon>Oscillatoriales</taxon>
        <taxon>Sirenicapillariaceae</taxon>
        <taxon>Limnospira</taxon>
    </lineage>
</organism>
<feature type="domain" description="GUN4-like" evidence="2">
    <location>
        <begin position="39"/>
        <end position="147"/>
    </location>
</feature>
<gene>
    <name evidence="3" type="ORF">ARTHRO_60625</name>
</gene>
<protein>
    <recommendedName>
        <fullName evidence="2">GUN4-like domain-containing protein</fullName>
    </recommendedName>
</protein>
<keyword evidence="1" id="KW-0812">Transmembrane</keyword>
<dbReference type="Proteomes" id="UP000032946">
    <property type="component" value="Chromosome"/>
</dbReference>
<sequence>MAKPEYLMIIFTLICSLLSLGMGMFTNPRTSQIAPLPPDYDRLGNLISFGAWQKAERQTYRMMLLIMGKKNQELTPKDIAKFPCHELSQIDQTWHQASQGEFSLTRQHQIWQNFQQLDPDTPLTFASVNSFIKKSNICRDSQSPNYPAIRCHEKLNLAIFSRLQKCQISHPSPTLLETKI</sequence>
<keyword evidence="1" id="KW-0472">Membrane</keyword>
<keyword evidence="4" id="KW-1185">Reference proteome</keyword>
<evidence type="ECO:0000259" key="2">
    <source>
        <dbReference type="Pfam" id="PF05419"/>
    </source>
</evidence>
<dbReference type="InterPro" id="IPR008629">
    <property type="entry name" value="GUN4-like"/>
</dbReference>
<name>A0A9P1P1Q8_9CYAN</name>
<dbReference type="InterPro" id="IPR037215">
    <property type="entry name" value="GUN4-like_sf"/>
</dbReference>
<accession>A0A9P1P1Q8</accession>
<dbReference type="Pfam" id="PF05419">
    <property type="entry name" value="GUN4"/>
    <property type="match status" value="1"/>
</dbReference>
<evidence type="ECO:0000313" key="4">
    <source>
        <dbReference type="Proteomes" id="UP000032946"/>
    </source>
</evidence>
<dbReference type="SUPFAM" id="SSF140869">
    <property type="entry name" value="GUN4-like"/>
    <property type="match status" value="1"/>
</dbReference>